<keyword evidence="1" id="KW-0812">Transmembrane</keyword>
<protein>
    <submittedName>
        <fullName evidence="2">Lysylphosphatidylglycerol synthase TM region</fullName>
    </submittedName>
</protein>
<organism evidence="2 3">
    <name type="scientific">Lutibacter maritimus</name>
    <dbReference type="NCBI Taxonomy" id="593133"/>
    <lineage>
        <taxon>Bacteria</taxon>
        <taxon>Pseudomonadati</taxon>
        <taxon>Bacteroidota</taxon>
        <taxon>Flavobacteriia</taxon>
        <taxon>Flavobacteriales</taxon>
        <taxon>Flavobacteriaceae</taxon>
        <taxon>Lutibacter</taxon>
    </lineage>
</organism>
<feature type="transmembrane region" description="Helical" evidence="1">
    <location>
        <begin position="166"/>
        <end position="182"/>
    </location>
</feature>
<feature type="transmembrane region" description="Helical" evidence="1">
    <location>
        <begin position="129"/>
        <end position="154"/>
    </location>
</feature>
<accession>A0A1I6QP39</accession>
<feature type="transmembrane region" description="Helical" evidence="1">
    <location>
        <begin position="12"/>
        <end position="30"/>
    </location>
</feature>
<reference evidence="3" key="1">
    <citation type="submission" date="2016-10" db="EMBL/GenBank/DDBJ databases">
        <authorList>
            <person name="Varghese N."/>
            <person name="Submissions S."/>
        </authorList>
    </citation>
    <scope>NUCLEOTIDE SEQUENCE [LARGE SCALE GENOMIC DNA]</scope>
    <source>
        <strain evidence="3">DSM 24450</strain>
    </source>
</reference>
<evidence type="ECO:0000313" key="3">
    <source>
        <dbReference type="Proteomes" id="UP000199312"/>
    </source>
</evidence>
<feature type="transmembrane region" description="Helical" evidence="1">
    <location>
        <begin position="234"/>
        <end position="257"/>
    </location>
</feature>
<gene>
    <name evidence="2" type="ORF">SAMN04488006_1976</name>
</gene>
<dbReference type="Proteomes" id="UP000199312">
    <property type="component" value="Unassembled WGS sequence"/>
</dbReference>
<name>A0A1I6QP39_9FLAO</name>
<evidence type="ECO:0000313" key="2">
    <source>
        <dbReference type="EMBL" id="SFS54237.1"/>
    </source>
</evidence>
<keyword evidence="1" id="KW-1133">Transmembrane helix</keyword>
<dbReference type="EMBL" id="FOZP01000004">
    <property type="protein sequence ID" value="SFS54237.1"/>
    <property type="molecule type" value="Genomic_DNA"/>
</dbReference>
<proteinExistence type="predicted"/>
<feature type="transmembrane region" description="Helical" evidence="1">
    <location>
        <begin position="264"/>
        <end position="283"/>
    </location>
</feature>
<keyword evidence="1" id="KW-0472">Membrane</keyword>
<feature type="transmembrane region" description="Helical" evidence="1">
    <location>
        <begin position="50"/>
        <end position="71"/>
    </location>
</feature>
<sequence>MYNILNKYKRIFFLLTKLVIVVGAFYFLYIKIANNKGLPFQAFLEQLSIVGSKGIFVILILLLFTDANWLLEIFKWKKLASIENKISFFEAYQQCFASLTSSIITPNRIGEYGAKSIYFEKGKRKQIMLLNLIGNLSQLLITITFGVFGLFFLIKNYSFQYPEINVLKIVLIVGILVIAILFRKKLKLYKIGAYFKSISKKIYVEIVGLSFLRYVFFSHQFIYLLHLFSVEIDYFTALNLLFCLYFLASIIPSIAIFDWAIKGSIAVWLFSFVGVNEITILTITTIMWLLNFAIPAIIGSIFVLNFKLKKSE</sequence>
<feature type="transmembrane region" description="Helical" evidence="1">
    <location>
        <begin position="202"/>
        <end position="222"/>
    </location>
</feature>
<dbReference type="AlphaFoldDB" id="A0A1I6QP39"/>
<dbReference type="STRING" id="593133.SAMN04488006_1976"/>
<feature type="transmembrane region" description="Helical" evidence="1">
    <location>
        <begin position="289"/>
        <end position="308"/>
    </location>
</feature>
<keyword evidence="3" id="KW-1185">Reference proteome</keyword>
<evidence type="ECO:0000256" key="1">
    <source>
        <dbReference type="SAM" id="Phobius"/>
    </source>
</evidence>